<evidence type="ECO:0000313" key="2">
    <source>
        <dbReference type="EMBL" id="CVK20609.1"/>
    </source>
</evidence>
<sequence>MNNCDTNCLKECKATLGNVECSVNGNFDRPLPCECEKVDELVIINGICPREKLECFLDCGNIRRWTQLLVPEVLCIPCQKPDIEQLISITAIVDIISQRVVRTPGDKCMTLTNEECTDLTGKKLIIEGVLQQKIVYAAAVEEQSVHSVHFDVPFSAFIILAPEDHLSKKFKVEACIEDIFITNITARKIFKNVTLVIRALPIVCPEICII</sequence>
<gene>
    <name evidence="2" type="ORF">SSPH_03277</name>
</gene>
<evidence type="ECO:0000313" key="3">
    <source>
        <dbReference type="Proteomes" id="UP000245702"/>
    </source>
</evidence>
<dbReference type="InterPro" id="IPR024300">
    <property type="entry name" value="SipL_SPOCS_dom"/>
</dbReference>
<dbReference type="EMBL" id="FCOW01000021">
    <property type="protein sequence ID" value="CVK20609.1"/>
    <property type="molecule type" value="Genomic_DNA"/>
</dbReference>
<evidence type="ECO:0000259" key="1">
    <source>
        <dbReference type="Pfam" id="PF12673"/>
    </source>
</evidence>
<proteinExistence type="predicted"/>
<feature type="domain" description="SipL SPOCS" evidence="1">
    <location>
        <begin position="82"/>
        <end position="179"/>
    </location>
</feature>
<protein>
    <recommendedName>
        <fullName evidence="1">SipL SPOCS domain-containing protein</fullName>
    </recommendedName>
</protein>
<dbReference type="Pfam" id="PF12673">
    <property type="entry name" value="SipL"/>
    <property type="match status" value="1"/>
</dbReference>
<keyword evidence="3" id="KW-1185">Reference proteome</keyword>
<dbReference type="RefSeq" id="WP_075758247.1">
    <property type="nucleotide sequence ID" value="NZ_CP146991.1"/>
</dbReference>
<organism evidence="2 3">
    <name type="scientific">Sporomusa sphaeroides DSM 2875</name>
    <dbReference type="NCBI Taxonomy" id="1337886"/>
    <lineage>
        <taxon>Bacteria</taxon>
        <taxon>Bacillati</taxon>
        <taxon>Bacillota</taxon>
        <taxon>Negativicutes</taxon>
        <taxon>Selenomonadales</taxon>
        <taxon>Sporomusaceae</taxon>
        <taxon>Sporomusa</taxon>
    </lineage>
</organism>
<comment type="caution">
    <text evidence="2">The sequence shown here is derived from an EMBL/GenBank/DDBJ whole genome shotgun (WGS) entry which is preliminary data.</text>
</comment>
<reference evidence="2 3" key="1">
    <citation type="submission" date="2016-01" db="EMBL/GenBank/DDBJ databases">
        <authorList>
            <person name="Brown R."/>
        </authorList>
    </citation>
    <scope>NUCLEOTIDE SEQUENCE [LARGE SCALE GENOMIC DNA]</scope>
    <source>
        <strain evidence="2">Sporomusa sphaeroides DSM 2875</strain>
    </source>
</reference>
<accession>A0ABP2C8H2</accession>
<dbReference type="Proteomes" id="UP000245702">
    <property type="component" value="Unassembled WGS sequence"/>
</dbReference>
<name>A0ABP2C8H2_9FIRM</name>